<protein>
    <submittedName>
        <fullName evidence="3">Uncharacterized protein</fullName>
    </submittedName>
</protein>
<accession>A0AAD4H8K5</accession>
<evidence type="ECO:0000256" key="1">
    <source>
        <dbReference type="SAM" id="Coils"/>
    </source>
</evidence>
<proteinExistence type="predicted"/>
<sequence>QGLLPQPSDSRACQDSLEQALVILSKQPSSLEVLASHLFFNTGYCPTSLPQSAIFSIPPLRNDSKRNAIDEVNENDGEGENNTRLNHCRESEQERRWKGKQAKASKVNFQELKEELDQLKEEKLAVLREYKTIRRGSAR</sequence>
<dbReference type="EMBL" id="JAAAIL010000262">
    <property type="protein sequence ID" value="KAG0277609.1"/>
    <property type="molecule type" value="Genomic_DNA"/>
</dbReference>
<feature type="coiled-coil region" evidence="1">
    <location>
        <begin position="102"/>
        <end position="129"/>
    </location>
</feature>
<comment type="caution">
    <text evidence="3">The sequence shown here is derived from an EMBL/GenBank/DDBJ whole genome shotgun (WGS) entry which is preliminary data.</text>
</comment>
<name>A0AAD4H8K5_9FUNG</name>
<evidence type="ECO:0000256" key="2">
    <source>
        <dbReference type="SAM" id="MobiDB-lite"/>
    </source>
</evidence>
<keyword evidence="1" id="KW-0175">Coiled coil</keyword>
<gene>
    <name evidence="3" type="ORF">BGZ95_005678</name>
</gene>
<feature type="non-terminal residue" evidence="3">
    <location>
        <position position="1"/>
    </location>
</feature>
<organism evidence="3 4">
    <name type="scientific">Linnemannia exigua</name>
    <dbReference type="NCBI Taxonomy" id="604196"/>
    <lineage>
        <taxon>Eukaryota</taxon>
        <taxon>Fungi</taxon>
        <taxon>Fungi incertae sedis</taxon>
        <taxon>Mucoromycota</taxon>
        <taxon>Mortierellomycotina</taxon>
        <taxon>Mortierellomycetes</taxon>
        <taxon>Mortierellales</taxon>
        <taxon>Mortierellaceae</taxon>
        <taxon>Linnemannia</taxon>
    </lineage>
</organism>
<keyword evidence="4" id="KW-1185">Reference proteome</keyword>
<evidence type="ECO:0000313" key="3">
    <source>
        <dbReference type="EMBL" id="KAG0277609.1"/>
    </source>
</evidence>
<reference evidence="3" key="1">
    <citation type="journal article" date="2020" name="Fungal Divers.">
        <title>Resolving the Mortierellaceae phylogeny through synthesis of multi-gene phylogenetics and phylogenomics.</title>
        <authorList>
            <person name="Vandepol N."/>
            <person name="Liber J."/>
            <person name="Desiro A."/>
            <person name="Na H."/>
            <person name="Kennedy M."/>
            <person name="Barry K."/>
            <person name="Grigoriev I.V."/>
            <person name="Miller A.N."/>
            <person name="O'Donnell K."/>
            <person name="Stajich J.E."/>
            <person name="Bonito G."/>
        </authorList>
    </citation>
    <scope>NUCLEOTIDE SEQUENCE</scope>
    <source>
        <strain evidence="3">NRRL 28262</strain>
    </source>
</reference>
<dbReference type="AlphaFoldDB" id="A0AAD4H8K5"/>
<feature type="compositionally biased region" description="Basic and acidic residues" evidence="2">
    <location>
        <begin position="87"/>
        <end position="96"/>
    </location>
</feature>
<feature type="region of interest" description="Disordered" evidence="2">
    <location>
        <begin position="66"/>
        <end position="100"/>
    </location>
</feature>
<evidence type="ECO:0000313" key="4">
    <source>
        <dbReference type="Proteomes" id="UP001194580"/>
    </source>
</evidence>
<dbReference type="Proteomes" id="UP001194580">
    <property type="component" value="Unassembled WGS sequence"/>
</dbReference>